<protein>
    <submittedName>
        <fullName evidence="2">DUF4402 domain-containing protein</fullName>
    </submittedName>
</protein>
<evidence type="ECO:0000313" key="3">
    <source>
        <dbReference type="Proteomes" id="UP001243403"/>
    </source>
</evidence>
<feature type="chain" id="PRO_5046981029" evidence="1">
    <location>
        <begin position="24"/>
        <end position="176"/>
    </location>
</feature>
<dbReference type="EMBL" id="JASCRZ010000006">
    <property type="protein sequence ID" value="MDI5895769.1"/>
    <property type="molecule type" value="Genomic_DNA"/>
</dbReference>
<evidence type="ECO:0000256" key="1">
    <source>
        <dbReference type="SAM" id="SignalP"/>
    </source>
</evidence>
<dbReference type="InterPro" id="IPR025514">
    <property type="entry name" value="DUF4402"/>
</dbReference>
<dbReference type="Pfam" id="PF14352">
    <property type="entry name" value="DUF4402"/>
    <property type="match status" value="1"/>
</dbReference>
<name>A0ABT6VC07_9FLAO</name>
<feature type="signal peptide" evidence="1">
    <location>
        <begin position="1"/>
        <end position="23"/>
    </location>
</feature>
<accession>A0ABT6VC07</accession>
<sequence length="176" mass="17480">MKKITLLLSIMALSAVFSSSVLAQQTASATSSASTTIVAPIAISKTTSMTFGSFATGTAGTLVMSPQAVRTSTGGVKLTAATGSPTAAAFTVTGEGSYGYTVTLPSSLTLTTATTGTGTIKTMVVDTFTSSLASGIGALASGTQNFTVGATLNVGIDQAIGLYENTTGFTVTVNYN</sequence>
<dbReference type="RefSeq" id="WP_282713059.1">
    <property type="nucleotide sequence ID" value="NZ_JASCRZ010000006.1"/>
</dbReference>
<dbReference type="Proteomes" id="UP001243403">
    <property type="component" value="Unassembled WGS sequence"/>
</dbReference>
<reference evidence="2 3" key="1">
    <citation type="submission" date="2023-04" db="EMBL/GenBank/DDBJ databases">
        <title>Two novel species of Flavobacterium.</title>
        <authorList>
            <person name="Liu Q."/>
            <person name="Xin Y.-H."/>
        </authorList>
    </citation>
    <scope>NUCLEOTIDE SEQUENCE [LARGE SCALE GENOMIC DNA]</scope>
    <source>
        <strain evidence="2 3">LB1P51</strain>
    </source>
</reference>
<comment type="caution">
    <text evidence="2">The sequence shown here is derived from an EMBL/GenBank/DDBJ whole genome shotgun (WGS) entry which is preliminary data.</text>
</comment>
<organism evidence="2 3">
    <name type="scientific">Flavobacterium algoritolerans</name>
    <dbReference type="NCBI Taxonomy" id="3041254"/>
    <lineage>
        <taxon>Bacteria</taxon>
        <taxon>Pseudomonadati</taxon>
        <taxon>Bacteroidota</taxon>
        <taxon>Flavobacteriia</taxon>
        <taxon>Flavobacteriales</taxon>
        <taxon>Flavobacteriaceae</taxon>
        <taxon>Flavobacterium</taxon>
    </lineage>
</organism>
<keyword evidence="3" id="KW-1185">Reference proteome</keyword>
<keyword evidence="1" id="KW-0732">Signal</keyword>
<gene>
    <name evidence="2" type="ORF">QLS65_12785</name>
</gene>
<evidence type="ECO:0000313" key="2">
    <source>
        <dbReference type="EMBL" id="MDI5895769.1"/>
    </source>
</evidence>
<proteinExistence type="predicted"/>